<comment type="caution">
    <text evidence="6">The sequence shown here is derived from an EMBL/GenBank/DDBJ whole genome shotgun (WGS) entry which is preliminary data.</text>
</comment>
<evidence type="ECO:0000256" key="5">
    <source>
        <dbReference type="ARBA" id="ARBA00022842"/>
    </source>
</evidence>
<name>A0A839DZC1_9PSEU</name>
<keyword evidence="3" id="KW-0808">Transferase</keyword>
<comment type="similarity">
    <text evidence="2">Belongs to the FPP/GGPP synthase family.</text>
</comment>
<proteinExistence type="inferred from homology"/>
<evidence type="ECO:0000256" key="2">
    <source>
        <dbReference type="ARBA" id="ARBA00006706"/>
    </source>
</evidence>
<gene>
    <name evidence="6" type="ORF">FHX42_003576</name>
</gene>
<sequence>MSHRICSTAAYFDMIRDKSGALLWMACGLGATLSGADQRHAEALGEYSDLLGIGYQIRDDLMAYDGTRAGKPNVSDIRNSRPTLPVLLAHRDASPEHQHRIERILADTTSPIADRREAMTELVHEYGAVRSARETSHDYARLAAKALDPLPPSEHKNALIDLTVPGNLA</sequence>
<dbReference type="GO" id="GO:0046872">
    <property type="term" value="F:metal ion binding"/>
    <property type="evidence" value="ECO:0007669"/>
    <property type="project" value="UniProtKB-KW"/>
</dbReference>
<dbReference type="Pfam" id="PF00348">
    <property type="entry name" value="polyprenyl_synt"/>
    <property type="match status" value="1"/>
</dbReference>
<evidence type="ECO:0000313" key="6">
    <source>
        <dbReference type="EMBL" id="MBA8826200.1"/>
    </source>
</evidence>
<dbReference type="InterPro" id="IPR000092">
    <property type="entry name" value="Polyprenyl_synt"/>
</dbReference>
<dbReference type="GO" id="GO:0004659">
    <property type="term" value="F:prenyltransferase activity"/>
    <property type="evidence" value="ECO:0007669"/>
    <property type="project" value="InterPro"/>
</dbReference>
<organism evidence="6 7">
    <name type="scientific">Halosaccharopolyspora lacisalsi</name>
    <dbReference type="NCBI Taxonomy" id="1000566"/>
    <lineage>
        <taxon>Bacteria</taxon>
        <taxon>Bacillati</taxon>
        <taxon>Actinomycetota</taxon>
        <taxon>Actinomycetes</taxon>
        <taxon>Pseudonocardiales</taxon>
        <taxon>Pseudonocardiaceae</taxon>
        <taxon>Halosaccharopolyspora</taxon>
    </lineage>
</organism>
<protein>
    <submittedName>
        <fullName evidence="6">Geranylgeranyl pyrophosphate synthase</fullName>
    </submittedName>
</protein>
<dbReference type="PANTHER" id="PTHR12001">
    <property type="entry name" value="GERANYLGERANYL PYROPHOSPHATE SYNTHASE"/>
    <property type="match status" value="1"/>
</dbReference>
<dbReference type="EMBL" id="JACGWZ010000005">
    <property type="protein sequence ID" value="MBA8826200.1"/>
    <property type="molecule type" value="Genomic_DNA"/>
</dbReference>
<dbReference type="SUPFAM" id="SSF48576">
    <property type="entry name" value="Terpenoid synthases"/>
    <property type="match status" value="1"/>
</dbReference>
<dbReference type="GO" id="GO:0008299">
    <property type="term" value="P:isoprenoid biosynthetic process"/>
    <property type="evidence" value="ECO:0007669"/>
    <property type="project" value="InterPro"/>
</dbReference>
<accession>A0A839DZC1</accession>
<dbReference type="PANTHER" id="PTHR12001:SF69">
    <property type="entry name" value="ALL TRANS-POLYPRENYL-DIPHOSPHATE SYNTHASE PDSS1"/>
    <property type="match status" value="1"/>
</dbReference>
<keyword evidence="7" id="KW-1185">Reference proteome</keyword>
<dbReference type="Proteomes" id="UP000569329">
    <property type="component" value="Unassembled WGS sequence"/>
</dbReference>
<comment type="cofactor">
    <cofactor evidence="1">
        <name>Mg(2+)</name>
        <dbReference type="ChEBI" id="CHEBI:18420"/>
    </cofactor>
</comment>
<evidence type="ECO:0000256" key="4">
    <source>
        <dbReference type="ARBA" id="ARBA00022723"/>
    </source>
</evidence>
<dbReference type="Gene3D" id="1.10.600.10">
    <property type="entry name" value="Farnesyl Diphosphate Synthase"/>
    <property type="match status" value="1"/>
</dbReference>
<evidence type="ECO:0000313" key="7">
    <source>
        <dbReference type="Proteomes" id="UP000569329"/>
    </source>
</evidence>
<evidence type="ECO:0000256" key="1">
    <source>
        <dbReference type="ARBA" id="ARBA00001946"/>
    </source>
</evidence>
<dbReference type="CDD" id="cd00867">
    <property type="entry name" value="Trans_IPPS"/>
    <property type="match status" value="1"/>
</dbReference>
<keyword evidence="5" id="KW-0460">Magnesium</keyword>
<dbReference type="AlphaFoldDB" id="A0A839DZC1"/>
<keyword evidence="4" id="KW-0479">Metal-binding</keyword>
<evidence type="ECO:0000256" key="3">
    <source>
        <dbReference type="ARBA" id="ARBA00022679"/>
    </source>
</evidence>
<reference evidence="6 7" key="1">
    <citation type="submission" date="2020-07" db="EMBL/GenBank/DDBJ databases">
        <title>Sequencing the genomes of 1000 actinobacteria strains.</title>
        <authorList>
            <person name="Klenk H.-P."/>
        </authorList>
    </citation>
    <scope>NUCLEOTIDE SEQUENCE [LARGE SCALE GENOMIC DNA]</scope>
    <source>
        <strain evidence="6 7">DSM 45975</strain>
    </source>
</reference>
<dbReference type="InterPro" id="IPR008949">
    <property type="entry name" value="Isoprenoid_synthase_dom_sf"/>
</dbReference>